<organism evidence="1 2">
    <name type="scientific">Zarea fungicola</name>
    <dbReference type="NCBI Taxonomy" id="93591"/>
    <lineage>
        <taxon>Eukaryota</taxon>
        <taxon>Fungi</taxon>
        <taxon>Dikarya</taxon>
        <taxon>Ascomycota</taxon>
        <taxon>Pezizomycotina</taxon>
        <taxon>Sordariomycetes</taxon>
        <taxon>Hypocreomycetidae</taxon>
        <taxon>Hypocreales</taxon>
        <taxon>Cordycipitaceae</taxon>
        <taxon>Zarea</taxon>
    </lineage>
</organism>
<evidence type="ECO:0000313" key="1">
    <source>
        <dbReference type="EMBL" id="KAJ2965643.1"/>
    </source>
</evidence>
<keyword evidence="2" id="KW-1185">Reference proteome</keyword>
<dbReference type="Proteomes" id="UP001143910">
    <property type="component" value="Unassembled WGS sequence"/>
</dbReference>
<gene>
    <name evidence="1" type="ORF">NQ176_g10519</name>
</gene>
<reference evidence="1" key="1">
    <citation type="submission" date="2022-08" db="EMBL/GenBank/DDBJ databases">
        <title>Genome Sequence of Lecanicillium fungicola.</title>
        <authorList>
            <person name="Buettner E."/>
        </authorList>
    </citation>
    <scope>NUCLEOTIDE SEQUENCE</scope>
    <source>
        <strain evidence="1">Babe33</strain>
    </source>
</reference>
<protein>
    <submittedName>
        <fullName evidence="1">Uncharacterized protein</fullName>
    </submittedName>
</protein>
<sequence length="247" mass="27106">MAAYKYCISDPPVRHGDVWQSASSAMLNQQSNNTGVLPGGAVKRRRADAPHGYGGGNGQAPQTVQSLQNTQQPQFAQQSHNLRQSHITRQSHTGRPAHNAQPPFEAQQPYNVQQPVVPAPGPMPDVQQPPNQIYRSHPGSPGYGAGSQSADIASPVSMDADGSHTNMDADSRLQFVERKMAEWSDTWQQTVEEQSHRLTEYFDRLEKLELLGPKVHDLQTQVKTICAMGNPAQLQTLLGLLTNVVKM</sequence>
<evidence type="ECO:0000313" key="2">
    <source>
        <dbReference type="Proteomes" id="UP001143910"/>
    </source>
</evidence>
<name>A0ACC1MHC0_9HYPO</name>
<dbReference type="EMBL" id="JANJQO010002907">
    <property type="protein sequence ID" value="KAJ2965643.1"/>
    <property type="molecule type" value="Genomic_DNA"/>
</dbReference>
<accession>A0ACC1MHC0</accession>
<proteinExistence type="predicted"/>
<comment type="caution">
    <text evidence="1">The sequence shown here is derived from an EMBL/GenBank/DDBJ whole genome shotgun (WGS) entry which is preliminary data.</text>
</comment>